<comment type="similarity">
    <text evidence="1 2">Belongs to the DegT/DnrJ/EryC1 family.</text>
</comment>
<dbReference type="Gene3D" id="3.40.640.10">
    <property type="entry name" value="Type I PLP-dependent aspartate aminotransferase-like (Major domain)"/>
    <property type="match status" value="1"/>
</dbReference>
<dbReference type="CDD" id="cd00616">
    <property type="entry name" value="AHBA_syn"/>
    <property type="match status" value="1"/>
</dbReference>
<evidence type="ECO:0000256" key="2">
    <source>
        <dbReference type="RuleBase" id="RU004508"/>
    </source>
</evidence>
<proteinExistence type="inferred from homology"/>
<dbReference type="Pfam" id="PF01041">
    <property type="entry name" value="DegT_DnrJ_EryC1"/>
    <property type="match status" value="1"/>
</dbReference>
<dbReference type="Proteomes" id="UP001549320">
    <property type="component" value="Unassembled WGS sequence"/>
</dbReference>
<dbReference type="SUPFAM" id="SSF53383">
    <property type="entry name" value="PLP-dependent transferases"/>
    <property type="match status" value="1"/>
</dbReference>
<name>A0ABV2Q5L7_9BURK</name>
<dbReference type="InterPro" id="IPR015421">
    <property type="entry name" value="PyrdxlP-dep_Trfase_major"/>
</dbReference>
<gene>
    <name evidence="3" type="ORF">ABIE13_001430</name>
</gene>
<dbReference type="InterPro" id="IPR000653">
    <property type="entry name" value="DegT/StrS_aminotransferase"/>
</dbReference>
<dbReference type="InterPro" id="IPR015422">
    <property type="entry name" value="PyrdxlP-dep_Trfase_small"/>
</dbReference>
<dbReference type="EMBL" id="JBEPSH010000003">
    <property type="protein sequence ID" value="MET4576321.1"/>
    <property type="molecule type" value="Genomic_DNA"/>
</dbReference>
<dbReference type="PANTHER" id="PTHR30244">
    <property type="entry name" value="TRANSAMINASE"/>
    <property type="match status" value="1"/>
</dbReference>
<dbReference type="PANTHER" id="PTHR30244:SF34">
    <property type="entry name" value="DTDP-4-AMINO-4,6-DIDEOXYGALACTOSE TRANSAMINASE"/>
    <property type="match status" value="1"/>
</dbReference>
<sequence length="386" mass="42027">MSTADNFIPFARPDIGEAEIDAVARAMRSGWVTTGPETRAFEQEFAAYLGGGLHAIAVNSATAGLHLALEAVGVGLGDEVIAPTLTFTATVEVARYLGADAVLVDSDPATLNIDASRIEAAITPRTKAILPVHYGGLACDMSRIHDIARRHGLHVVEDAAHALPATSEGVLIGQLPSAATVFSFYANKTMTTGEGGMVVTKDQALADRMKVMRLHGISRDAFDRFSSKTPSWYYEIVAPGFKYNMTDMAGALGRVQLQRLPDFVQRRQQLAGRYLAELQDLPLILPAQAPAGQTHAWHLFVLRLSDDAKATRDEVIQGLSDAGVATSVHYVPLHRQPYWRDRYALLPEQFPVAEKAYQRMFSIPLFTAMSDDEQSRIIAALKAVVR</sequence>
<evidence type="ECO:0000313" key="3">
    <source>
        <dbReference type="EMBL" id="MET4576321.1"/>
    </source>
</evidence>
<organism evidence="3 4">
    <name type="scientific">Ottowia thiooxydans</name>
    <dbReference type="NCBI Taxonomy" id="219182"/>
    <lineage>
        <taxon>Bacteria</taxon>
        <taxon>Pseudomonadati</taxon>
        <taxon>Pseudomonadota</taxon>
        <taxon>Betaproteobacteria</taxon>
        <taxon>Burkholderiales</taxon>
        <taxon>Comamonadaceae</taxon>
        <taxon>Ottowia</taxon>
    </lineage>
</organism>
<accession>A0ABV2Q5L7</accession>
<protein>
    <submittedName>
        <fullName evidence="3">dTDP-4-amino-4,6-dideoxygalactose transaminase</fullName>
    </submittedName>
</protein>
<reference evidence="3 4" key="1">
    <citation type="submission" date="2024-06" db="EMBL/GenBank/DDBJ databases">
        <title>Sorghum-associated microbial communities from plants grown in Nebraska, USA.</title>
        <authorList>
            <person name="Schachtman D."/>
        </authorList>
    </citation>
    <scope>NUCLEOTIDE SEQUENCE [LARGE SCALE GENOMIC DNA]</scope>
    <source>
        <strain evidence="3 4">2709</strain>
    </source>
</reference>
<comment type="caution">
    <text evidence="3">The sequence shown here is derived from an EMBL/GenBank/DDBJ whole genome shotgun (WGS) entry which is preliminary data.</text>
</comment>
<evidence type="ECO:0000256" key="1">
    <source>
        <dbReference type="ARBA" id="ARBA00037999"/>
    </source>
</evidence>
<dbReference type="Gene3D" id="3.90.1150.10">
    <property type="entry name" value="Aspartate Aminotransferase, domain 1"/>
    <property type="match status" value="1"/>
</dbReference>
<dbReference type="RefSeq" id="WP_354442385.1">
    <property type="nucleotide sequence ID" value="NZ_JBEPSH010000003.1"/>
</dbReference>
<dbReference type="PIRSF" id="PIRSF000390">
    <property type="entry name" value="PLP_StrS"/>
    <property type="match status" value="1"/>
</dbReference>
<keyword evidence="2" id="KW-0663">Pyridoxal phosphate</keyword>
<evidence type="ECO:0000313" key="4">
    <source>
        <dbReference type="Proteomes" id="UP001549320"/>
    </source>
</evidence>
<keyword evidence="4" id="KW-1185">Reference proteome</keyword>
<dbReference type="InterPro" id="IPR015424">
    <property type="entry name" value="PyrdxlP-dep_Trfase"/>
</dbReference>